<feature type="compositionally biased region" description="Low complexity" evidence="1">
    <location>
        <begin position="34"/>
        <end position="49"/>
    </location>
</feature>
<dbReference type="Proteomes" id="UP001153269">
    <property type="component" value="Unassembled WGS sequence"/>
</dbReference>
<organism evidence="2 3">
    <name type="scientific">Pleuronectes platessa</name>
    <name type="common">European plaice</name>
    <dbReference type="NCBI Taxonomy" id="8262"/>
    <lineage>
        <taxon>Eukaryota</taxon>
        <taxon>Metazoa</taxon>
        <taxon>Chordata</taxon>
        <taxon>Craniata</taxon>
        <taxon>Vertebrata</taxon>
        <taxon>Euteleostomi</taxon>
        <taxon>Actinopterygii</taxon>
        <taxon>Neopterygii</taxon>
        <taxon>Teleostei</taxon>
        <taxon>Neoteleostei</taxon>
        <taxon>Acanthomorphata</taxon>
        <taxon>Carangaria</taxon>
        <taxon>Pleuronectiformes</taxon>
        <taxon>Pleuronectoidei</taxon>
        <taxon>Pleuronectidae</taxon>
        <taxon>Pleuronectes</taxon>
    </lineage>
</organism>
<evidence type="ECO:0000256" key="1">
    <source>
        <dbReference type="SAM" id="MobiDB-lite"/>
    </source>
</evidence>
<dbReference type="AlphaFoldDB" id="A0A9N7Z9J9"/>
<proteinExistence type="predicted"/>
<keyword evidence="3" id="KW-1185">Reference proteome</keyword>
<feature type="region of interest" description="Disordered" evidence="1">
    <location>
        <begin position="23"/>
        <end position="49"/>
    </location>
</feature>
<accession>A0A9N7Z9J9</accession>
<name>A0A9N7Z9J9_PLEPL</name>
<comment type="caution">
    <text evidence="2">The sequence shown here is derived from an EMBL/GenBank/DDBJ whole genome shotgun (WGS) entry which is preliminary data.</text>
</comment>
<sequence>MRYRDGFHELQWSKRTHLDTQARLGSRIMERPFSTSSSSSSSSAQSQSSRQTLGLCIVLDFPPQQPRHV</sequence>
<reference evidence="2" key="1">
    <citation type="submission" date="2020-03" db="EMBL/GenBank/DDBJ databases">
        <authorList>
            <person name="Weist P."/>
        </authorList>
    </citation>
    <scope>NUCLEOTIDE SEQUENCE</scope>
</reference>
<evidence type="ECO:0000313" key="2">
    <source>
        <dbReference type="EMBL" id="CAB1453629.1"/>
    </source>
</evidence>
<dbReference type="EMBL" id="CADEAL010004180">
    <property type="protein sequence ID" value="CAB1453629.1"/>
    <property type="molecule type" value="Genomic_DNA"/>
</dbReference>
<gene>
    <name evidence="2" type="ORF">PLEPLA_LOCUS41385</name>
</gene>
<protein>
    <submittedName>
        <fullName evidence="2">Uncharacterized protein</fullName>
    </submittedName>
</protein>
<evidence type="ECO:0000313" key="3">
    <source>
        <dbReference type="Proteomes" id="UP001153269"/>
    </source>
</evidence>